<feature type="coiled-coil region" evidence="16">
    <location>
        <begin position="315"/>
        <end position="342"/>
    </location>
</feature>
<dbReference type="GO" id="GO:0005776">
    <property type="term" value="C:autophagosome"/>
    <property type="evidence" value="ECO:0007669"/>
    <property type="project" value="TreeGrafter"/>
</dbReference>
<evidence type="ECO:0000256" key="4">
    <source>
        <dbReference type="ARBA" id="ARBA00022490"/>
    </source>
</evidence>
<comment type="catalytic activity">
    <reaction evidence="14">
        <text>L-seryl-[protein] + ATP = O-phospho-L-seryl-[protein] + ADP + H(+)</text>
        <dbReference type="Rhea" id="RHEA:17989"/>
        <dbReference type="Rhea" id="RHEA-COMP:9863"/>
        <dbReference type="Rhea" id="RHEA-COMP:11604"/>
        <dbReference type="ChEBI" id="CHEBI:15378"/>
        <dbReference type="ChEBI" id="CHEBI:29999"/>
        <dbReference type="ChEBI" id="CHEBI:30616"/>
        <dbReference type="ChEBI" id="CHEBI:83421"/>
        <dbReference type="ChEBI" id="CHEBI:456216"/>
        <dbReference type="EC" id="2.7.11.1"/>
    </reaction>
</comment>
<dbReference type="SUPFAM" id="SSF116846">
    <property type="entry name" value="MIT domain"/>
    <property type="match status" value="2"/>
</dbReference>
<evidence type="ECO:0000313" key="20">
    <source>
        <dbReference type="Proteomes" id="UP000325440"/>
    </source>
</evidence>
<feature type="region of interest" description="Disordered" evidence="17">
    <location>
        <begin position="456"/>
        <end position="480"/>
    </location>
</feature>
<dbReference type="GO" id="GO:0034045">
    <property type="term" value="C:phagophore assembly site membrane"/>
    <property type="evidence" value="ECO:0007669"/>
    <property type="project" value="TreeGrafter"/>
</dbReference>
<keyword evidence="10 15" id="KW-0067">ATP-binding</keyword>
<dbReference type="PANTHER" id="PTHR24348:SF65">
    <property type="entry name" value="SERINE_THREONINE-PROTEIN KINASE ULK3"/>
    <property type="match status" value="1"/>
</dbReference>
<evidence type="ECO:0000313" key="19">
    <source>
        <dbReference type="EMBL" id="VVC40732.1"/>
    </source>
</evidence>
<comment type="subcellular location">
    <subcellularLocation>
        <location evidence="1">Cytoplasm</location>
    </subcellularLocation>
</comment>
<name>A0A5E4N7U6_9HEMI</name>
<dbReference type="Gene3D" id="3.30.200.20">
    <property type="entry name" value="Phosphorylase Kinase, domain 1"/>
    <property type="match status" value="1"/>
</dbReference>
<dbReference type="GO" id="GO:0010506">
    <property type="term" value="P:regulation of autophagy"/>
    <property type="evidence" value="ECO:0007669"/>
    <property type="project" value="InterPro"/>
</dbReference>
<dbReference type="FunFam" id="3.30.200.20:FF:000042">
    <property type="entry name" value="Aurora kinase A"/>
    <property type="match status" value="1"/>
</dbReference>
<dbReference type="InterPro" id="IPR000719">
    <property type="entry name" value="Prot_kinase_dom"/>
</dbReference>
<dbReference type="SUPFAM" id="SSF56112">
    <property type="entry name" value="Protein kinase-like (PK-like)"/>
    <property type="match status" value="1"/>
</dbReference>
<dbReference type="PROSITE" id="PS00107">
    <property type="entry name" value="PROTEIN_KINASE_ATP"/>
    <property type="match status" value="1"/>
</dbReference>
<keyword evidence="6" id="KW-0808">Transferase</keyword>
<dbReference type="OrthoDB" id="346907at2759"/>
<evidence type="ECO:0000256" key="7">
    <source>
        <dbReference type="ARBA" id="ARBA00022737"/>
    </source>
</evidence>
<dbReference type="InterPro" id="IPR036181">
    <property type="entry name" value="MIT_dom_sf"/>
</dbReference>
<keyword evidence="8 15" id="KW-0547">Nucleotide-binding</keyword>
<evidence type="ECO:0000256" key="16">
    <source>
        <dbReference type="SAM" id="Coils"/>
    </source>
</evidence>
<feature type="domain" description="Protein kinase" evidence="18">
    <location>
        <begin position="10"/>
        <end position="265"/>
    </location>
</feature>
<dbReference type="GO" id="GO:0000422">
    <property type="term" value="P:autophagy of mitochondrion"/>
    <property type="evidence" value="ECO:0007669"/>
    <property type="project" value="TreeGrafter"/>
</dbReference>
<evidence type="ECO:0000256" key="10">
    <source>
        <dbReference type="ARBA" id="ARBA00022840"/>
    </source>
</evidence>
<dbReference type="Gene3D" id="1.20.58.80">
    <property type="entry name" value="Phosphotransferase system, lactose/cellobiose-type IIA subunit"/>
    <property type="match status" value="2"/>
</dbReference>
<dbReference type="Proteomes" id="UP000325440">
    <property type="component" value="Unassembled WGS sequence"/>
</dbReference>
<organism evidence="19 20">
    <name type="scientific">Cinara cedri</name>
    <dbReference type="NCBI Taxonomy" id="506608"/>
    <lineage>
        <taxon>Eukaryota</taxon>
        <taxon>Metazoa</taxon>
        <taxon>Ecdysozoa</taxon>
        <taxon>Arthropoda</taxon>
        <taxon>Hexapoda</taxon>
        <taxon>Insecta</taxon>
        <taxon>Pterygota</taxon>
        <taxon>Neoptera</taxon>
        <taxon>Paraneoptera</taxon>
        <taxon>Hemiptera</taxon>
        <taxon>Sternorrhyncha</taxon>
        <taxon>Aphidomorpha</taxon>
        <taxon>Aphidoidea</taxon>
        <taxon>Aphididae</taxon>
        <taxon>Lachninae</taxon>
        <taxon>Cinara</taxon>
    </lineage>
</organism>
<evidence type="ECO:0000256" key="13">
    <source>
        <dbReference type="ARBA" id="ARBA00047899"/>
    </source>
</evidence>
<accession>A0A5E4N7U6</accession>
<dbReference type="PROSITE" id="PS00108">
    <property type="entry name" value="PROTEIN_KINASE_ST"/>
    <property type="match status" value="1"/>
</dbReference>
<dbReference type="EMBL" id="CABPRJ010001907">
    <property type="protein sequence ID" value="VVC40732.1"/>
    <property type="molecule type" value="Genomic_DNA"/>
</dbReference>
<dbReference type="FunFam" id="1.10.510.10:FF:000571">
    <property type="entry name" value="Maternal embryonic leucine zipper kinase"/>
    <property type="match status" value="1"/>
</dbReference>
<keyword evidence="9 19" id="KW-0418">Kinase</keyword>
<dbReference type="GO" id="GO:0005524">
    <property type="term" value="F:ATP binding"/>
    <property type="evidence" value="ECO:0007669"/>
    <property type="project" value="UniProtKB-UniRule"/>
</dbReference>
<evidence type="ECO:0000256" key="8">
    <source>
        <dbReference type="ARBA" id="ARBA00022741"/>
    </source>
</evidence>
<dbReference type="InterPro" id="IPR017441">
    <property type="entry name" value="Protein_kinase_ATP_BS"/>
</dbReference>
<evidence type="ECO:0000256" key="5">
    <source>
        <dbReference type="ARBA" id="ARBA00022527"/>
    </source>
</evidence>
<evidence type="ECO:0000256" key="9">
    <source>
        <dbReference type="ARBA" id="ARBA00022777"/>
    </source>
</evidence>
<dbReference type="GO" id="GO:0061709">
    <property type="term" value="P:reticulophagy"/>
    <property type="evidence" value="ECO:0007669"/>
    <property type="project" value="TreeGrafter"/>
</dbReference>
<dbReference type="PROSITE" id="PS50011">
    <property type="entry name" value="PROTEIN_KINASE_DOM"/>
    <property type="match status" value="1"/>
</dbReference>
<dbReference type="SMART" id="SM00745">
    <property type="entry name" value="MIT"/>
    <property type="match status" value="1"/>
</dbReference>
<evidence type="ECO:0000256" key="11">
    <source>
        <dbReference type="ARBA" id="ARBA00023006"/>
    </source>
</evidence>
<dbReference type="PANTHER" id="PTHR24348">
    <property type="entry name" value="SERINE/THREONINE-PROTEIN KINASE UNC-51-RELATED"/>
    <property type="match status" value="1"/>
</dbReference>
<keyword evidence="4" id="KW-0963">Cytoplasm</keyword>
<evidence type="ECO:0000256" key="14">
    <source>
        <dbReference type="ARBA" id="ARBA00048679"/>
    </source>
</evidence>
<dbReference type="GO" id="GO:0042594">
    <property type="term" value="P:response to starvation"/>
    <property type="evidence" value="ECO:0007669"/>
    <property type="project" value="TreeGrafter"/>
</dbReference>
<keyword evidence="5" id="KW-0723">Serine/threonine-protein kinase</keyword>
<dbReference type="InterPro" id="IPR007330">
    <property type="entry name" value="MIT_dom"/>
</dbReference>
<proteinExistence type="predicted"/>
<evidence type="ECO:0000256" key="15">
    <source>
        <dbReference type="PROSITE-ProRule" id="PRU10141"/>
    </source>
</evidence>
<comment type="catalytic activity">
    <reaction evidence="13">
        <text>L-threonyl-[protein] + ATP = O-phospho-L-threonyl-[protein] + ADP + H(+)</text>
        <dbReference type="Rhea" id="RHEA:46608"/>
        <dbReference type="Rhea" id="RHEA-COMP:11060"/>
        <dbReference type="Rhea" id="RHEA-COMP:11605"/>
        <dbReference type="ChEBI" id="CHEBI:15378"/>
        <dbReference type="ChEBI" id="CHEBI:30013"/>
        <dbReference type="ChEBI" id="CHEBI:30616"/>
        <dbReference type="ChEBI" id="CHEBI:61977"/>
        <dbReference type="ChEBI" id="CHEBI:456216"/>
        <dbReference type="EC" id="2.7.11.1"/>
    </reaction>
</comment>
<dbReference type="InterPro" id="IPR008271">
    <property type="entry name" value="Ser/Thr_kinase_AS"/>
</dbReference>
<sequence length="505" mass="57305">MSAFPHVKGYKIIKNIGKGSTSTVYLAHTKDDISNMVAIKVIGRSKLSKSAEDAVVTEIGVMKKLKHEYIVQMIDFVWDCNNVYIILEYCDCGDLSSFIKKRSKLSERICRKFMQQLALALQFLRSHNVSHLDLKPQNLLLMRTPQLTLKVGDFGLAKFMSEKTQMENIRGSPLYMAPEMLLHSRYDVKADLWSVGVIAYECIYGRAPYASDSIKDLCEKVKKVLPIEIPSNQVSPECRDLLMGLLKHNPSERMSYNQFFNHPFLDLDHMPSTESYAKGLKAIQEAVKLDCKKQYKAAFCKYCIGLQYLIPCSQNESDKNKKEAFQIKLNEYTKRAEELKATLFVSKVKINNEETSEKPLTLSNGDQQIPTLTSLCQNTPQLASAVEIALSGQMYLVEGQYEAALEKFIIGLDLLDKLLEKEPPGIRYNLLIKQVNDWTTQCENARALLQSKDQKVNDQSSIDVPDGLTSLSKGKPDKKSPKLFRVVSRLVLRSNYKNNLSPEKK</sequence>
<reference evidence="19 20" key="1">
    <citation type="submission" date="2019-08" db="EMBL/GenBank/DDBJ databases">
        <authorList>
            <person name="Alioto T."/>
            <person name="Alioto T."/>
            <person name="Gomez Garrido J."/>
        </authorList>
    </citation>
    <scope>NUCLEOTIDE SEQUENCE [LARGE SCALE GENOMIC DNA]</scope>
</reference>
<dbReference type="GO" id="GO:0004674">
    <property type="term" value="F:protein serine/threonine kinase activity"/>
    <property type="evidence" value="ECO:0007669"/>
    <property type="project" value="UniProtKB-KW"/>
</dbReference>
<feature type="binding site" evidence="15">
    <location>
        <position position="40"/>
    </location>
    <ligand>
        <name>ATP</name>
        <dbReference type="ChEBI" id="CHEBI:30616"/>
    </ligand>
</feature>
<keyword evidence="11" id="KW-0072">Autophagy</keyword>
<evidence type="ECO:0000256" key="1">
    <source>
        <dbReference type="ARBA" id="ARBA00004496"/>
    </source>
</evidence>
<dbReference type="AlphaFoldDB" id="A0A5E4N7U6"/>
<evidence type="ECO:0000256" key="17">
    <source>
        <dbReference type="SAM" id="MobiDB-lite"/>
    </source>
</evidence>
<evidence type="ECO:0000256" key="3">
    <source>
        <dbReference type="ARBA" id="ARBA00021644"/>
    </source>
</evidence>
<dbReference type="Gene3D" id="1.10.510.10">
    <property type="entry name" value="Transferase(Phosphotransferase) domain 1"/>
    <property type="match status" value="1"/>
</dbReference>
<evidence type="ECO:0000256" key="12">
    <source>
        <dbReference type="ARBA" id="ARBA00032242"/>
    </source>
</evidence>
<dbReference type="GO" id="GO:0034727">
    <property type="term" value="P:piecemeal microautophagy of the nucleus"/>
    <property type="evidence" value="ECO:0007669"/>
    <property type="project" value="TreeGrafter"/>
</dbReference>
<dbReference type="Pfam" id="PF00069">
    <property type="entry name" value="Pkinase"/>
    <property type="match status" value="1"/>
</dbReference>
<keyword evidence="7" id="KW-0677">Repeat</keyword>
<evidence type="ECO:0000256" key="2">
    <source>
        <dbReference type="ARBA" id="ARBA00012513"/>
    </source>
</evidence>
<evidence type="ECO:0000256" key="6">
    <source>
        <dbReference type="ARBA" id="ARBA00022679"/>
    </source>
</evidence>
<dbReference type="InterPro" id="IPR011009">
    <property type="entry name" value="Kinase-like_dom_sf"/>
</dbReference>
<evidence type="ECO:0000259" key="18">
    <source>
        <dbReference type="PROSITE" id="PS50011"/>
    </source>
</evidence>
<keyword evidence="16" id="KW-0175">Coiled coil</keyword>
<dbReference type="SMART" id="SM00220">
    <property type="entry name" value="S_TKc"/>
    <property type="match status" value="1"/>
</dbReference>
<dbReference type="GO" id="GO:0005829">
    <property type="term" value="C:cytosol"/>
    <property type="evidence" value="ECO:0007669"/>
    <property type="project" value="TreeGrafter"/>
</dbReference>
<gene>
    <name evidence="19" type="ORF">CINCED_3A016489</name>
</gene>
<dbReference type="InterPro" id="IPR045269">
    <property type="entry name" value="Atg1-like"/>
</dbReference>
<dbReference type="EC" id="2.7.11.1" evidence="2"/>
<dbReference type="GO" id="GO:0000045">
    <property type="term" value="P:autophagosome assembly"/>
    <property type="evidence" value="ECO:0007669"/>
    <property type="project" value="TreeGrafter"/>
</dbReference>
<keyword evidence="20" id="KW-1185">Reference proteome</keyword>
<protein>
    <recommendedName>
        <fullName evidence="3">Serine/threonine-protein kinase ULK3</fullName>
        <ecNumber evidence="2">2.7.11.1</ecNumber>
    </recommendedName>
    <alternativeName>
        <fullName evidence="12">Unc-51-like kinase 3</fullName>
    </alternativeName>
</protein>
<dbReference type="Pfam" id="PF04212">
    <property type="entry name" value="MIT"/>
    <property type="match status" value="1"/>
</dbReference>